<dbReference type="GO" id="GO:0007005">
    <property type="term" value="P:mitochondrion organization"/>
    <property type="evidence" value="ECO:0007669"/>
    <property type="project" value="InterPro"/>
</dbReference>
<name>A0A1B9GYL2_9TREE</name>
<evidence type="ECO:0000256" key="3">
    <source>
        <dbReference type="ARBA" id="ARBA00022692"/>
    </source>
</evidence>
<reference evidence="13" key="2">
    <citation type="submission" date="2013-12" db="EMBL/GenBank/DDBJ databases">
        <title>Evolution of pathogenesis and genome organization in the Tremellales.</title>
        <authorList>
            <person name="Cuomo C."/>
            <person name="Litvintseva A."/>
            <person name="Heitman J."/>
            <person name="Chen Y."/>
            <person name="Sun S."/>
            <person name="Springer D."/>
            <person name="Dromer F."/>
            <person name="Young S."/>
            <person name="Zeng Q."/>
            <person name="Chapman S."/>
            <person name="Gujja S."/>
            <person name="Saif S."/>
            <person name="Birren B."/>
        </authorList>
    </citation>
    <scope>NUCLEOTIDE SEQUENCE [LARGE SCALE GENOMIC DNA]</scope>
    <source>
        <strain evidence="13">BCC8398</strain>
    </source>
</reference>
<evidence type="ECO:0000313" key="12">
    <source>
        <dbReference type="EMBL" id="OCF36109.1"/>
    </source>
</evidence>
<evidence type="ECO:0000256" key="5">
    <source>
        <dbReference type="ARBA" id="ARBA00022946"/>
    </source>
</evidence>
<accession>A0A1B9GYL2</accession>
<evidence type="ECO:0000256" key="11">
    <source>
        <dbReference type="SAM" id="Phobius"/>
    </source>
</evidence>
<dbReference type="STRING" id="1296120.A0A1B9GYL2"/>
<evidence type="ECO:0000256" key="1">
    <source>
        <dbReference type="ARBA" id="ARBA00004273"/>
    </source>
</evidence>
<dbReference type="EMBL" id="KI669496">
    <property type="protein sequence ID" value="OCF36109.1"/>
    <property type="molecule type" value="Genomic_DNA"/>
</dbReference>
<dbReference type="PANTHER" id="PTHR31068:SF0">
    <property type="entry name" value="MITOCHONDRIAL DISTRIBUTION AND MORPHOLOGY PROTEIN 31"/>
    <property type="match status" value="1"/>
</dbReference>
<proteinExistence type="inferred from homology"/>
<evidence type="ECO:0000256" key="10">
    <source>
        <dbReference type="SAM" id="MobiDB-lite"/>
    </source>
</evidence>
<feature type="region of interest" description="Disordered" evidence="10">
    <location>
        <begin position="86"/>
        <end position="139"/>
    </location>
</feature>
<keyword evidence="5" id="KW-0809">Transit peptide</keyword>
<reference evidence="12 13" key="1">
    <citation type="submission" date="2013-07" db="EMBL/GenBank/DDBJ databases">
        <title>The Genome Sequence of Cryptococcus heveanensis BCC8398.</title>
        <authorList>
            <consortium name="The Broad Institute Genome Sequencing Platform"/>
            <person name="Cuomo C."/>
            <person name="Litvintseva A."/>
            <person name="Chen Y."/>
            <person name="Heitman J."/>
            <person name="Sun S."/>
            <person name="Springer D."/>
            <person name="Dromer F."/>
            <person name="Young S.K."/>
            <person name="Zeng Q."/>
            <person name="Gargeya S."/>
            <person name="Fitzgerald M."/>
            <person name="Abouelleil A."/>
            <person name="Alvarado L."/>
            <person name="Berlin A.M."/>
            <person name="Chapman S.B."/>
            <person name="Dewar J."/>
            <person name="Goldberg J."/>
            <person name="Griggs A."/>
            <person name="Gujja S."/>
            <person name="Hansen M."/>
            <person name="Howarth C."/>
            <person name="Imamovic A."/>
            <person name="Larimer J."/>
            <person name="McCowan C."/>
            <person name="Murphy C."/>
            <person name="Pearson M."/>
            <person name="Priest M."/>
            <person name="Roberts A."/>
            <person name="Saif S."/>
            <person name="Shea T."/>
            <person name="Sykes S."/>
            <person name="Wortman J."/>
            <person name="Nusbaum C."/>
            <person name="Birren B."/>
        </authorList>
    </citation>
    <scope>NUCLEOTIDE SEQUENCE [LARGE SCALE GENOMIC DNA]</scope>
    <source>
        <strain evidence="12 13">BCC8398</strain>
    </source>
</reference>
<feature type="region of interest" description="Disordered" evidence="10">
    <location>
        <begin position="566"/>
        <end position="596"/>
    </location>
</feature>
<comment type="function">
    <text evidence="9">Involved in the organization of the mitochondrial membranes and the global structure of the mitochondria. Also required for mitochondrial distribution and mobility as well as for the maintenance of mitochondrial DNA nucleoids structures.</text>
</comment>
<dbReference type="PANTHER" id="PTHR31068">
    <property type="entry name" value="MITOCHONDRIAL DISTRIBUTION AND MORPHOLOGY PROTEIN 31"/>
    <property type="match status" value="1"/>
</dbReference>
<evidence type="ECO:0000256" key="8">
    <source>
        <dbReference type="ARBA" id="ARBA00023136"/>
    </source>
</evidence>
<sequence length="728" mass="80861">MSVARPLQVLRSSALRPSCSRSSIVARSLTPSRSAQTDRYIAIRDFFTRQASFYVSTTTTKPTLHLPARTGSSRSKPSFKAIAHHDETVRWSSTDSSRAPCPNCEGSRASSSSSPSSPPSSPPSSSNTPFIPPAPSPTPGHAQDYAPFIRRLINNSTAIASNSPHRPSKEELLDAASGWWQRLRIRIKWFTIRGWRRFNTDDLSAFASFFVVGNTLWILIGTTTFVSAIFATLNSLSLQEYVARWISDYMTYNTGVTVIFESAIVPKWGASTIVFKNVYVSRRPAEPEQEHTKPTKTATAKPPSPIPFLSSAISPDTYLAPPLASETDNYTMYDVNIDEVEVSLSFMRWLDGKGLVKDAKVKGVRGVIDRRSVWWDTTKPLEPADFRHQTYPGDFEFESFLVEDALVTIYQPGGQRPFNFSIFNAVVGPLRKRWLFYDMMSAEGITGQFDNCLFSLHMPQKLGKTREEGDLVKRMARFRIDGMPIEHAQYATGHTGPMSWITSGKVDAVLDIKFPYHPDDQVDFKALFEEIGRNVVTITHGVHPDDPRLAMDSVISAASAADAGSRGVIPGQARLARPPLRAPSNPDAELSEEEREERRQVVVDIDLRFRDLKAAVPIYTTDLSVTNNALIRPIVAFINANRTLVPIHCQVAADLHDFDGSWTLFETGLMTSVSDQIYAALAHHVSSEAANSKRIRQVGFWGIQRGAEVLVDTLRNVVDPLHSQLATA</sequence>
<comment type="similarity">
    <text evidence="2">Belongs to the MDM31/MDM32 family.</text>
</comment>
<keyword evidence="13" id="KW-1185">Reference proteome</keyword>
<evidence type="ECO:0000313" key="13">
    <source>
        <dbReference type="Proteomes" id="UP000092666"/>
    </source>
</evidence>
<dbReference type="InterPro" id="IPR012571">
    <property type="entry name" value="Mdm31/Mdm32"/>
</dbReference>
<organism evidence="12 13">
    <name type="scientific">Kwoniella heveanensis BCC8398</name>
    <dbReference type="NCBI Taxonomy" id="1296120"/>
    <lineage>
        <taxon>Eukaryota</taxon>
        <taxon>Fungi</taxon>
        <taxon>Dikarya</taxon>
        <taxon>Basidiomycota</taxon>
        <taxon>Agaricomycotina</taxon>
        <taxon>Tremellomycetes</taxon>
        <taxon>Tremellales</taxon>
        <taxon>Cryptococcaceae</taxon>
        <taxon>Kwoniella</taxon>
    </lineage>
</organism>
<gene>
    <name evidence="12" type="ORF">I316_01981</name>
</gene>
<protein>
    <submittedName>
        <fullName evidence="12">Mitochondrial distribution and morphology protein 31</fullName>
    </submittedName>
</protein>
<dbReference type="GO" id="GO:0005743">
    <property type="term" value="C:mitochondrial inner membrane"/>
    <property type="evidence" value="ECO:0007669"/>
    <property type="project" value="UniProtKB-SubCell"/>
</dbReference>
<evidence type="ECO:0000256" key="2">
    <source>
        <dbReference type="ARBA" id="ARBA00005687"/>
    </source>
</evidence>
<keyword evidence="4" id="KW-0999">Mitochondrion inner membrane</keyword>
<dbReference type="AlphaFoldDB" id="A0A1B9GYL2"/>
<keyword evidence="7" id="KW-0496">Mitochondrion</keyword>
<dbReference type="Pfam" id="PF08118">
    <property type="entry name" value="MDM31_MDM32"/>
    <property type="match status" value="1"/>
</dbReference>
<evidence type="ECO:0000256" key="7">
    <source>
        <dbReference type="ARBA" id="ARBA00023128"/>
    </source>
</evidence>
<evidence type="ECO:0000256" key="9">
    <source>
        <dbReference type="ARBA" id="ARBA00025191"/>
    </source>
</evidence>
<comment type="subcellular location">
    <subcellularLocation>
        <location evidence="1">Mitochondrion inner membrane</location>
    </subcellularLocation>
</comment>
<keyword evidence="3 11" id="KW-0812">Transmembrane</keyword>
<keyword evidence="6 11" id="KW-1133">Transmembrane helix</keyword>
<dbReference type="Proteomes" id="UP000092666">
    <property type="component" value="Unassembled WGS sequence"/>
</dbReference>
<feature type="transmembrane region" description="Helical" evidence="11">
    <location>
        <begin position="203"/>
        <end position="230"/>
    </location>
</feature>
<dbReference type="OrthoDB" id="17678at2759"/>
<evidence type="ECO:0000256" key="4">
    <source>
        <dbReference type="ARBA" id="ARBA00022792"/>
    </source>
</evidence>
<keyword evidence="8 11" id="KW-0472">Membrane</keyword>
<dbReference type="GO" id="GO:0000001">
    <property type="term" value="P:mitochondrion inheritance"/>
    <property type="evidence" value="ECO:0007669"/>
    <property type="project" value="InterPro"/>
</dbReference>
<evidence type="ECO:0000256" key="6">
    <source>
        <dbReference type="ARBA" id="ARBA00022989"/>
    </source>
</evidence>